<gene>
    <name evidence="1" type="ORF">AUP40_04575</name>
</gene>
<evidence type="ECO:0000313" key="1">
    <source>
        <dbReference type="EMBL" id="KZC97218.1"/>
    </source>
</evidence>
<organism evidence="1 2">
    <name type="scientific">Thalassospira xiamenensis</name>
    <dbReference type="NCBI Taxonomy" id="220697"/>
    <lineage>
        <taxon>Bacteria</taxon>
        <taxon>Pseudomonadati</taxon>
        <taxon>Pseudomonadota</taxon>
        <taxon>Alphaproteobacteria</taxon>
        <taxon>Rhodospirillales</taxon>
        <taxon>Thalassospiraceae</taxon>
        <taxon>Thalassospira</taxon>
    </lineage>
</organism>
<sequence length="78" mass="8709">MTIAITMKGARRIDTGDTITLARIDRALAILARIMRDQGDLFEDGQLMALAKKLYDERNRISQPAALENLMSDLMKSA</sequence>
<dbReference type="Proteomes" id="UP000076167">
    <property type="component" value="Unassembled WGS sequence"/>
</dbReference>
<protein>
    <submittedName>
        <fullName evidence="1">Uncharacterized protein</fullName>
    </submittedName>
</protein>
<comment type="caution">
    <text evidence="1">The sequence shown here is derived from an EMBL/GenBank/DDBJ whole genome shotgun (WGS) entry which is preliminary data.</text>
</comment>
<name>A0ABR5XWN8_9PROT</name>
<dbReference type="RefSeq" id="WP_063092968.1">
    <property type="nucleotide sequence ID" value="NZ_JAINWB010000003.1"/>
</dbReference>
<keyword evidence="2" id="KW-1185">Reference proteome</keyword>
<dbReference type="EMBL" id="LPXL01000056">
    <property type="protein sequence ID" value="KZC97218.1"/>
    <property type="molecule type" value="Genomic_DNA"/>
</dbReference>
<evidence type="ECO:0000313" key="2">
    <source>
        <dbReference type="Proteomes" id="UP000076167"/>
    </source>
</evidence>
<accession>A0ABR5XWN8</accession>
<reference evidence="1 2" key="1">
    <citation type="submission" date="2015-12" db="EMBL/GenBank/DDBJ databases">
        <title>Genome sequence of Thalassospira xiamenensis MCCC 1A03005.</title>
        <authorList>
            <person name="Lu L."/>
            <person name="Lai Q."/>
            <person name="Shao Z."/>
            <person name="Qian P."/>
        </authorList>
    </citation>
    <scope>NUCLEOTIDE SEQUENCE [LARGE SCALE GENOMIC DNA]</scope>
    <source>
        <strain evidence="1 2">MCCC 1A03005</strain>
    </source>
</reference>
<proteinExistence type="predicted"/>